<feature type="compositionally biased region" description="Low complexity" evidence="10">
    <location>
        <begin position="1012"/>
        <end position="1053"/>
    </location>
</feature>
<evidence type="ECO:0000313" key="14">
    <source>
        <dbReference type="Proteomes" id="UP001519343"/>
    </source>
</evidence>
<dbReference type="SMART" id="SM00633">
    <property type="entry name" value="Glyco_10"/>
    <property type="match status" value="1"/>
</dbReference>
<dbReference type="InterPro" id="IPR017853">
    <property type="entry name" value="GH"/>
</dbReference>
<feature type="domain" description="GH10" evidence="12">
    <location>
        <begin position="45"/>
        <end position="393"/>
    </location>
</feature>
<feature type="signal peptide" evidence="11">
    <location>
        <begin position="1"/>
        <end position="23"/>
    </location>
</feature>
<keyword evidence="3" id="KW-0858">Xylan degradation</keyword>
<organism evidence="13 14">
    <name type="scientific">Ammoniphilus resinae</name>
    <dbReference type="NCBI Taxonomy" id="861532"/>
    <lineage>
        <taxon>Bacteria</taxon>
        <taxon>Bacillati</taxon>
        <taxon>Bacillota</taxon>
        <taxon>Bacilli</taxon>
        <taxon>Bacillales</taxon>
        <taxon>Paenibacillaceae</taxon>
        <taxon>Aneurinibacillus group</taxon>
        <taxon>Ammoniphilus</taxon>
    </lineage>
</organism>
<name>A0ABS4GSL7_9BACL</name>
<reference evidence="13 14" key="1">
    <citation type="submission" date="2021-03" db="EMBL/GenBank/DDBJ databases">
        <title>Genomic Encyclopedia of Type Strains, Phase IV (KMG-IV): sequencing the most valuable type-strain genomes for metagenomic binning, comparative biology and taxonomic classification.</title>
        <authorList>
            <person name="Goeker M."/>
        </authorList>
    </citation>
    <scope>NUCLEOTIDE SEQUENCE [LARGE SCALE GENOMIC DNA]</scope>
    <source>
        <strain evidence="13 14">DSM 24738</strain>
    </source>
</reference>
<proteinExistence type="inferred from homology"/>
<dbReference type="Gene3D" id="3.20.20.80">
    <property type="entry name" value="Glycosidases"/>
    <property type="match status" value="1"/>
</dbReference>
<dbReference type="Proteomes" id="UP001519343">
    <property type="component" value="Unassembled WGS sequence"/>
</dbReference>
<gene>
    <name evidence="13" type="ORF">J2Z37_003033</name>
</gene>
<keyword evidence="6 9" id="KW-0326">Glycosidase</keyword>
<sequence length="1074" mass="117768">MKKKAKNLLTYFLALVFSFGSFTATPVMNASAAEGVNETDPDTSAAEVMSLKEVYKDYFLIGNTVSPRDLTDAEKYDFMKFHYNALTPENATKPDSIWRNATGDPSFTSADNMLTQVKADGFYMIGHTLAWHNQSAGWPPSGQSYTEARASLQRYISTIAGHYSQGPYKLDAWDVVNEAMRDNPENPTDWRNALRSGINPMERPSKWFAAYANGGNGWDYVYDAFLFAREAAPDATLYYNDFNDEELPNKAIAIASMVKELNERYANEHPEANGRKLIEGIGIQGHYNLRLNVNNLEEVLKIYSETGCEISITELDVQFNGTSADVRPTEAQLKEQAVLYAKLFTLYKKYSEHIARVTFWGVSDNNSWRSTGYPLPFDSNRAPKEAYWAIVNPEAYLGLNVLPPKLTSFAFGGDVFNVKGKTEFDVNVPKDVSNIDFSAANVAYDYPDDDVDVSVKLNPANGAVSAGKPAVATVKIAWKDSPNSATTYTVNFGHMTAEWEKDQNYADTGYRSSVNIRFSDGETEFKLFQAFYNSEPTVTDKVYNVEPTVTDEVYNEEPVVEDLGGSKLAMLNSKEFQPLPKHTSGTLTIHTDSSINADDLKTLTLKKFLWDQNWAPIIPARVTDFNTPENYWRLAKTIESGKTYMVVSVNSGQALTNMNVPSVSATDGITNAKRGLAGTPVTIVDDRIVAPELIQDNTRFIFTKRTSPDPGPYTSANGYTGYTMLSLVHGGLVAPSIMWRDLSNGDNTAPLRTDTTIGDSALDRAVWFNTGIDPDTGETTLFLYTGSSNETYALHGTENGFVGQGGTGPLEDYAPVSRVKLFEYVSDYKNEDLTSLGAEIRLSPVERIVGERDANIPVTADVPDGSEAVLKKNGVSVASATFANGKATISVKGRDVDADANYAVVVYDGFEILGAVILPAVTVESATPSATVEKINGKQNKLTVTVTELYSDDSTEDFTDEILINNNAADVYQVGPYQVYVDTKGNKQIHECYIVWDQSATDETTSDDQPATDETASDDQTATDEATADDQPATDEATADDQPATDETTTDDQSAADETTSVDDDSRPAPLVSP</sequence>
<dbReference type="EMBL" id="JAGGKT010000009">
    <property type="protein sequence ID" value="MBP1933022.1"/>
    <property type="molecule type" value="Genomic_DNA"/>
</dbReference>
<dbReference type="PANTHER" id="PTHR31490:SF90">
    <property type="entry name" value="ENDO-1,4-BETA-XYLANASE A"/>
    <property type="match status" value="1"/>
</dbReference>
<dbReference type="PROSITE" id="PS51760">
    <property type="entry name" value="GH10_2"/>
    <property type="match status" value="1"/>
</dbReference>
<evidence type="ECO:0000256" key="6">
    <source>
        <dbReference type="ARBA" id="ARBA00023295"/>
    </source>
</evidence>
<dbReference type="InterPro" id="IPR044846">
    <property type="entry name" value="GH10"/>
</dbReference>
<evidence type="ECO:0000256" key="8">
    <source>
        <dbReference type="PROSITE-ProRule" id="PRU10061"/>
    </source>
</evidence>
<keyword evidence="7 9" id="KW-0624">Polysaccharide degradation</keyword>
<evidence type="ECO:0000256" key="5">
    <source>
        <dbReference type="ARBA" id="ARBA00023277"/>
    </source>
</evidence>
<protein>
    <recommendedName>
        <fullName evidence="9">Beta-xylanase</fullName>
        <ecNumber evidence="9">3.2.1.8</ecNumber>
    </recommendedName>
</protein>
<evidence type="ECO:0000256" key="4">
    <source>
        <dbReference type="ARBA" id="ARBA00022801"/>
    </source>
</evidence>
<evidence type="ECO:0000256" key="3">
    <source>
        <dbReference type="ARBA" id="ARBA00022651"/>
    </source>
</evidence>
<dbReference type="SUPFAM" id="SSF51445">
    <property type="entry name" value="(Trans)glycosidases"/>
    <property type="match status" value="1"/>
</dbReference>
<keyword evidence="4 9" id="KW-0378">Hydrolase</keyword>
<dbReference type="PRINTS" id="PR00134">
    <property type="entry name" value="GLHYDRLASE10"/>
</dbReference>
<comment type="pathway">
    <text evidence="2">Glycan degradation; xylan degradation.</text>
</comment>
<dbReference type="InterPro" id="IPR001000">
    <property type="entry name" value="GH10_dom"/>
</dbReference>
<comment type="catalytic activity">
    <reaction evidence="1 9">
        <text>Endohydrolysis of (1-&gt;4)-beta-D-xylosidic linkages in xylans.</text>
        <dbReference type="EC" id="3.2.1.8"/>
    </reaction>
</comment>
<dbReference type="InterPro" id="IPR031158">
    <property type="entry name" value="GH10_AS"/>
</dbReference>
<evidence type="ECO:0000256" key="10">
    <source>
        <dbReference type="SAM" id="MobiDB-lite"/>
    </source>
</evidence>
<evidence type="ECO:0000256" key="7">
    <source>
        <dbReference type="ARBA" id="ARBA00023326"/>
    </source>
</evidence>
<dbReference type="Pfam" id="PF00331">
    <property type="entry name" value="Glyco_hydro_10"/>
    <property type="match status" value="1"/>
</dbReference>
<evidence type="ECO:0000256" key="2">
    <source>
        <dbReference type="ARBA" id="ARBA00004851"/>
    </source>
</evidence>
<evidence type="ECO:0000256" key="9">
    <source>
        <dbReference type="RuleBase" id="RU361174"/>
    </source>
</evidence>
<dbReference type="PANTHER" id="PTHR31490">
    <property type="entry name" value="GLYCOSYL HYDROLASE"/>
    <property type="match status" value="1"/>
</dbReference>
<evidence type="ECO:0000256" key="11">
    <source>
        <dbReference type="SAM" id="SignalP"/>
    </source>
</evidence>
<keyword evidence="14" id="KW-1185">Reference proteome</keyword>
<feature type="chain" id="PRO_5046071416" description="Beta-xylanase" evidence="11">
    <location>
        <begin position="24"/>
        <end position="1074"/>
    </location>
</feature>
<dbReference type="RefSeq" id="WP_209811053.1">
    <property type="nucleotide sequence ID" value="NZ_JAGGKT010000009.1"/>
</dbReference>
<dbReference type="EC" id="3.2.1.8" evidence="9"/>
<comment type="similarity">
    <text evidence="9">Belongs to the glycosyl hydrolase 10 (cellulase F) family.</text>
</comment>
<feature type="active site" description="Nucleophile" evidence="8">
    <location>
        <position position="314"/>
    </location>
</feature>
<evidence type="ECO:0000259" key="12">
    <source>
        <dbReference type="PROSITE" id="PS51760"/>
    </source>
</evidence>
<feature type="region of interest" description="Disordered" evidence="10">
    <location>
        <begin position="1001"/>
        <end position="1074"/>
    </location>
</feature>
<dbReference type="PROSITE" id="PS00591">
    <property type="entry name" value="GH10_1"/>
    <property type="match status" value="1"/>
</dbReference>
<keyword evidence="11" id="KW-0732">Signal</keyword>
<evidence type="ECO:0000313" key="13">
    <source>
        <dbReference type="EMBL" id="MBP1933022.1"/>
    </source>
</evidence>
<evidence type="ECO:0000256" key="1">
    <source>
        <dbReference type="ARBA" id="ARBA00000681"/>
    </source>
</evidence>
<accession>A0ABS4GSL7</accession>
<comment type="caution">
    <text evidence="13">The sequence shown here is derived from an EMBL/GenBank/DDBJ whole genome shotgun (WGS) entry which is preliminary data.</text>
</comment>
<keyword evidence="5 9" id="KW-0119">Carbohydrate metabolism</keyword>